<sequence length="62" mass="7557">MSQLRDDLQLFRVVLREMILMAKGIQYQLWTPIANAYEAYRRRLIKSPTAIYEHTWRLIDPY</sequence>
<proteinExistence type="predicted"/>
<reference evidence="1" key="1">
    <citation type="submission" date="2019-07" db="EMBL/GenBank/DDBJ databases">
        <title>Toxilogical consequences of a new and cryptic species of cyanobacteria (Komarekiella delphini-convector) recovered from the epidermis of a bottlenose dolphin and 1500 ft. in the air.</title>
        <authorList>
            <person name="Brown A.O."/>
            <person name="Dvorak P."/>
            <person name="Villanueva C.D."/>
            <person name="Foss A.J."/>
            <person name="Garvey A.D."/>
            <person name="Gibson Q.A."/>
            <person name="Johansen J.R."/>
            <person name="Casamatta D.A."/>
        </authorList>
    </citation>
    <scope>NUCLEOTIDE SEQUENCE</scope>
    <source>
        <strain evidence="1">SJRDD-AB1</strain>
    </source>
</reference>
<organism evidence="1 2">
    <name type="scientific">Komarekiella delphini-convector SJRDD-AB1</name>
    <dbReference type="NCBI Taxonomy" id="2593771"/>
    <lineage>
        <taxon>Bacteria</taxon>
        <taxon>Bacillati</taxon>
        <taxon>Cyanobacteriota</taxon>
        <taxon>Cyanophyceae</taxon>
        <taxon>Nostocales</taxon>
        <taxon>Nostocaceae</taxon>
        <taxon>Komarekiella</taxon>
        <taxon>Komarekiella delphini-convector</taxon>
    </lineage>
</organism>
<evidence type="ECO:0000313" key="2">
    <source>
        <dbReference type="Proteomes" id="UP001165986"/>
    </source>
</evidence>
<comment type="caution">
    <text evidence="1">The sequence shown here is derived from an EMBL/GenBank/DDBJ whole genome shotgun (WGS) entry which is preliminary data.</text>
</comment>
<dbReference type="EMBL" id="VJXY01000022">
    <property type="protein sequence ID" value="MBD6617971.1"/>
    <property type="molecule type" value="Genomic_DNA"/>
</dbReference>
<accession>A0AA40VT07</accession>
<dbReference type="AlphaFoldDB" id="A0AA40VT07"/>
<evidence type="ECO:0000313" key="1">
    <source>
        <dbReference type="EMBL" id="MBD6617971.1"/>
    </source>
</evidence>
<protein>
    <submittedName>
        <fullName evidence="1">Uncharacterized protein</fullName>
    </submittedName>
</protein>
<gene>
    <name evidence="1" type="ORF">FNW02_19610</name>
</gene>
<name>A0AA40VT07_9NOST</name>
<dbReference type="Proteomes" id="UP001165986">
    <property type="component" value="Unassembled WGS sequence"/>
</dbReference>
<keyword evidence="2" id="KW-1185">Reference proteome</keyword>